<keyword evidence="2" id="KW-1185">Reference proteome</keyword>
<proteinExistence type="predicted"/>
<evidence type="ECO:0000313" key="1">
    <source>
        <dbReference type="EMBL" id="TCP32206.1"/>
    </source>
</evidence>
<dbReference type="Pfam" id="PF13814">
    <property type="entry name" value="Replic_Relax"/>
    <property type="match status" value="1"/>
</dbReference>
<dbReference type="EMBL" id="SLXK01000001">
    <property type="protein sequence ID" value="TCP32206.1"/>
    <property type="molecule type" value="Genomic_DNA"/>
</dbReference>
<comment type="caution">
    <text evidence="1">The sequence shown here is derived from an EMBL/GenBank/DDBJ whole genome shotgun (WGS) entry which is preliminary data.</text>
</comment>
<gene>
    <name evidence="1" type="ORF">EV207_101184</name>
</gene>
<accession>A0A4V2SNR7</accession>
<dbReference type="InterPro" id="IPR025855">
    <property type="entry name" value="Replic_Relax"/>
</dbReference>
<reference evidence="1 2" key="1">
    <citation type="submission" date="2019-03" db="EMBL/GenBank/DDBJ databases">
        <title>Genomic Encyclopedia of Type Strains, Phase IV (KMG-IV): sequencing the most valuable type-strain genomes for metagenomic binning, comparative biology and taxonomic classification.</title>
        <authorList>
            <person name="Goeker M."/>
        </authorList>
    </citation>
    <scope>NUCLEOTIDE SEQUENCE [LARGE SCALE GENOMIC DNA]</scope>
    <source>
        <strain evidence="1 2">DSM 19377</strain>
    </source>
</reference>
<organism evidence="1 2">
    <name type="scientific">Scopulibacillus darangshiensis</name>
    <dbReference type="NCBI Taxonomy" id="442528"/>
    <lineage>
        <taxon>Bacteria</taxon>
        <taxon>Bacillati</taxon>
        <taxon>Bacillota</taxon>
        <taxon>Bacilli</taxon>
        <taxon>Bacillales</taxon>
        <taxon>Sporolactobacillaceae</taxon>
        <taxon>Scopulibacillus</taxon>
    </lineage>
</organism>
<dbReference type="Proteomes" id="UP000295416">
    <property type="component" value="Unassembled WGS sequence"/>
</dbReference>
<sequence>MHHSSAIKITRQEQILLSLSSLGFASRSQLQKVHSLGSDRNACRVMSELKQYVNKFVDGESIFYLNKKGAQVIGHPGAAMSKKMNYTHTLMRNDLYIYYGQPDLWKNEPRFKVVEQGLIVQPDAFFKHDRTGQRMFVEIDHTQYMVANVKKLERYKQLSDSRAVHKQFGYFPEIVWLTISNVRRERLEAAANKLKLKIKVFLRDDII</sequence>
<protein>
    <submittedName>
        <fullName evidence="1">Protein involved in plasmid replication-relaxation</fullName>
    </submittedName>
</protein>
<evidence type="ECO:0000313" key="2">
    <source>
        <dbReference type="Proteomes" id="UP000295416"/>
    </source>
</evidence>
<dbReference type="AlphaFoldDB" id="A0A4V2SNR7"/>
<name>A0A4V2SNR7_9BACL</name>